<dbReference type="EMBL" id="BTSX01000001">
    <property type="protein sequence ID" value="GMS78851.1"/>
    <property type="molecule type" value="Genomic_DNA"/>
</dbReference>
<dbReference type="Proteomes" id="UP001432027">
    <property type="component" value="Unassembled WGS sequence"/>
</dbReference>
<sequence length="65" mass="6987">AAVIFLLPGFLLLVRERDSEANAASSSMDDEEEKDVKEVPTAADYTATAVSCWTYCALVFLTAVA</sequence>
<feature type="chain" id="PRO_5043932792" evidence="1">
    <location>
        <begin position="22"/>
        <end position="65"/>
    </location>
</feature>
<evidence type="ECO:0000313" key="2">
    <source>
        <dbReference type="EMBL" id="GMS78851.1"/>
    </source>
</evidence>
<organism evidence="2 3">
    <name type="scientific">Pristionchus entomophagus</name>
    <dbReference type="NCBI Taxonomy" id="358040"/>
    <lineage>
        <taxon>Eukaryota</taxon>
        <taxon>Metazoa</taxon>
        <taxon>Ecdysozoa</taxon>
        <taxon>Nematoda</taxon>
        <taxon>Chromadorea</taxon>
        <taxon>Rhabditida</taxon>
        <taxon>Rhabditina</taxon>
        <taxon>Diplogasteromorpha</taxon>
        <taxon>Diplogasteroidea</taxon>
        <taxon>Neodiplogasteridae</taxon>
        <taxon>Pristionchus</taxon>
    </lineage>
</organism>
<name>A0AAV5S7E8_9BILA</name>
<reference evidence="2" key="1">
    <citation type="submission" date="2023-10" db="EMBL/GenBank/DDBJ databases">
        <title>Genome assembly of Pristionchus species.</title>
        <authorList>
            <person name="Yoshida K."/>
            <person name="Sommer R.J."/>
        </authorList>
    </citation>
    <scope>NUCLEOTIDE SEQUENCE</scope>
    <source>
        <strain evidence="2">RS0144</strain>
    </source>
</reference>
<evidence type="ECO:0000313" key="3">
    <source>
        <dbReference type="Proteomes" id="UP001432027"/>
    </source>
</evidence>
<feature type="non-terminal residue" evidence="2">
    <location>
        <position position="65"/>
    </location>
</feature>
<evidence type="ECO:0000256" key="1">
    <source>
        <dbReference type="SAM" id="SignalP"/>
    </source>
</evidence>
<gene>
    <name evidence="2" type="ORF">PENTCL1PPCAC_1026</name>
</gene>
<proteinExistence type="predicted"/>
<keyword evidence="3" id="KW-1185">Reference proteome</keyword>
<feature type="signal peptide" evidence="1">
    <location>
        <begin position="1"/>
        <end position="21"/>
    </location>
</feature>
<accession>A0AAV5S7E8</accession>
<comment type="caution">
    <text evidence="2">The sequence shown here is derived from an EMBL/GenBank/DDBJ whole genome shotgun (WGS) entry which is preliminary data.</text>
</comment>
<protein>
    <submittedName>
        <fullName evidence="2">Uncharacterized protein</fullName>
    </submittedName>
</protein>
<dbReference type="AlphaFoldDB" id="A0AAV5S7E8"/>
<keyword evidence="1" id="KW-0732">Signal</keyword>
<feature type="non-terminal residue" evidence="2">
    <location>
        <position position="1"/>
    </location>
</feature>